<dbReference type="RefSeq" id="WP_149811844.1">
    <property type="nucleotide sequence ID" value="NZ_VUKA01000003.1"/>
</dbReference>
<sequence length="71" mass="7904">MPVLTFATHGDACRRHPLSASLGAVLRAAQLMLARRRERQMLADLDANMLRDIGVTPYEAGVEASKPFWRP</sequence>
<gene>
    <name evidence="2" type="ORF">F0Q34_08805</name>
</gene>
<proteinExistence type="predicted"/>
<accession>A0A5B2THT4</accession>
<dbReference type="Pfam" id="PF06568">
    <property type="entry name" value="YjiS-like"/>
    <property type="match status" value="1"/>
</dbReference>
<dbReference type="InterPro" id="IPR009506">
    <property type="entry name" value="YjiS-like"/>
</dbReference>
<evidence type="ECO:0000259" key="1">
    <source>
        <dbReference type="Pfam" id="PF06568"/>
    </source>
</evidence>
<dbReference type="AlphaFoldDB" id="A0A5B2THT4"/>
<keyword evidence="3" id="KW-1185">Reference proteome</keyword>
<feature type="domain" description="YjiS-like" evidence="1">
    <location>
        <begin position="26"/>
        <end position="60"/>
    </location>
</feature>
<organism evidence="2 3">
    <name type="scientific">Teichococcus oryzae</name>
    <dbReference type="NCBI Taxonomy" id="1608942"/>
    <lineage>
        <taxon>Bacteria</taxon>
        <taxon>Pseudomonadati</taxon>
        <taxon>Pseudomonadota</taxon>
        <taxon>Alphaproteobacteria</taxon>
        <taxon>Acetobacterales</taxon>
        <taxon>Roseomonadaceae</taxon>
        <taxon>Roseomonas</taxon>
    </lineage>
</organism>
<name>A0A5B2THT4_9PROT</name>
<protein>
    <submittedName>
        <fullName evidence="2">DUF1127 domain-containing protein</fullName>
    </submittedName>
</protein>
<dbReference type="Proteomes" id="UP000322110">
    <property type="component" value="Unassembled WGS sequence"/>
</dbReference>
<evidence type="ECO:0000313" key="2">
    <source>
        <dbReference type="EMBL" id="KAA2213340.1"/>
    </source>
</evidence>
<reference evidence="2 3" key="1">
    <citation type="journal article" date="2015" name="Int. J. Syst. Evol. Microbiol.">
        <title>Roseomonas oryzae sp. nov., isolated from paddy rhizosphere soil.</title>
        <authorList>
            <person name="Ramaprasad E.V."/>
            <person name="Sasikala Ch."/>
            <person name="Ramana Ch.V."/>
        </authorList>
    </citation>
    <scope>NUCLEOTIDE SEQUENCE [LARGE SCALE GENOMIC DNA]</scope>
    <source>
        <strain evidence="2 3">KCTC 42542</strain>
    </source>
</reference>
<evidence type="ECO:0000313" key="3">
    <source>
        <dbReference type="Proteomes" id="UP000322110"/>
    </source>
</evidence>
<dbReference type="EMBL" id="VUKA01000003">
    <property type="protein sequence ID" value="KAA2213340.1"/>
    <property type="molecule type" value="Genomic_DNA"/>
</dbReference>
<comment type="caution">
    <text evidence="2">The sequence shown here is derived from an EMBL/GenBank/DDBJ whole genome shotgun (WGS) entry which is preliminary data.</text>
</comment>